<proteinExistence type="inferred from homology"/>
<feature type="binding site" evidence="3">
    <location>
        <position position="66"/>
    </location>
    <ligand>
        <name>substrate</name>
    </ligand>
</feature>
<feature type="binding site" evidence="3">
    <location>
        <position position="13"/>
    </location>
    <ligand>
        <name>substrate</name>
    </ligand>
</feature>
<gene>
    <name evidence="3 5" type="primary">dapF</name>
    <name evidence="5" type="ORF">C3F09_01385</name>
</gene>
<protein>
    <recommendedName>
        <fullName evidence="3 4">Diaminopimelate epimerase</fullName>
        <shortName evidence="3">DAP epimerase</shortName>
        <ecNumber evidence="3 4">5.1.1.7</ecNumber>
    </recommendedName>
    <alternativeName>
        <fullName evidence="3">PLP-independent amino acid racemase</fullName>
    </alternativeName>
</protein>
<feature type="binding site" evidence="3">
    <location>
        <begin position="213"/>
        <end position="214"/>
    </location>
    <ligand>
        <name>substrate</name>
    </ligand>
</feature>
<dbReference type="GO" id="GO:0009089">
    <property type="term" value="P:lysine biosynthetic process via diaminopimelate"/>
    <property type="evidence" value="ECO:0007669"/>
    <property type="project" value="UniProtKB-UniRule"/>
</dbReference>
<dbReference type="UniPathway" id="UPA00034">
    <property type="reaction ID" value="UER00025"/>
</dbReference>
<dbReference type="Gene3D" id="3.10.310.10">
    <property type="entry name" value="Diaminopimelate Epimerase, Chain A, domain 1"/>
    <property type="match status" value="2"/>
</dbReference>
<comment type="subunit">
    <text evidence="3">Homodimer.</text>
</comment>
<comment type="caution">
    <text evidence="3">Lacks conserved residue(s) required for the propagation of feature annotation.</text>
</comment>
<dbReference type="AlphaFoldDB" id="A0A855XB41"/>
<evidence type="ECO:0000313" key="5">
    <source>
        <dbReference type="EMBL" id="PWB75940.1"/>
    </source>
</evidence>
<keyword evidence="3" id="KW-0028">Amino-acid biosynthesis</keyword>
<sequence>MKIQFSKYQALGNDFLVVDRTGIRFSRARLGRLALDMCNRRTGVGADGILLLTKAGTANSKVDVFNADGGWAEKSGNGLRITAAHLRMNGEKSSTFRILMGGEESLVALKKTIPGGYLVTAELGQPDFRSSHVPVKSRNTYLINGAVRIAGKPVTATCLSIGNPHTVIFVDDFDFDWHALGRALEHAPIFPRATNVEFVKVMSRSKLRVNDWERGAGATGSSGTGAAAAVCAAVMLGKAERECEVRFDTGSLFIHWRASDDVIELTGPVQCVMSGMYEWR</sequence>
<dbReference type="PANTHER" id="PTHR31689:SF0">
    <property type="entry name" value="DIAMINOPIMELATE EPIMERASE"/>
    <property type="match status" value="1"/>
</dbReference>
<dbReference type="Pfam" id="PF01678">
    <property type="entry name" value="DAP_epimerase"/>
    <property type="match status" value="2"/>
</dbReference>
<feature type="binding site" evidence="3">
    <location>
        <position position="163"/>
    </location>
    <ligand>
        <name>substrate</name>
    </ligand>
</feature>
<evidence type="ECO:0000256" key="3">
    <source>
        <dbReference type="HAMAP-Rule" id="MF_00197"/>
    </source>
</evidence>
<reference evidence="5 6" key="1">
    <citation type="journal article" date="2018" name="ISME J.">
        <title>A methanotrophic archaeon couples anaerobic oxidation of methane to Fe(III) reduction.</title>
        <authorList>
            <person name="Cai C."/>
            <person name="Leu A.O."/>
            <person name="Xie G.J."/>
            <person name="Guo J."/>
            <person name="Feng Y."/>
            <person name="Zhao J.X."/>
            <person name="Tyson G.W."/>
            <person name="Yuan Z."/>
            <person name="Hu S."/>
        </authorList>
    </citation>
    <scope>NUCLEOTIDE SEQUENCE [LARGE SCALE GENOMIC DNA]</scope>
    <source>
        <strain evidence="5">FeB_12</strain>
    </source>
</reference>
<comment type="caution">
    <text evidence="5">The sequence shown here is derived from an EMBL/GenBank/DDBJ whole genome shotgun (WGS) entry which is preliminary data.</text>
</comment>
<feature type="binding site" evidence="3">
    <location>
        <begin position="76"/>
        <end position="77"/>
    </location>
    <ligand>
        <name>substrate</name>
    </ligand>
</feature>
<keyword evidence="3" id="KW-0963">Cytoplasm</keyword>
<feature type="site" description="Could be important to modulate the pK values of the two catalytic cysteine residues" evidence="3">
    <location>
        <position position="213"/>
    </location>
</feature>
<keyword evidence="3" id="KW-0457">Lysine biosynthesis</keyword>
<feature type="site" description="Could be important to modulate the pK values of the two catalytic cysteine residues" evidence="3">
    <location>
        <position position="165"/>
    </location>
</feature>
<evidence type="ECO:0000256" key="1">
    <source>
        <dbReference type="ARBA" id="ARBA00010219"/>
    </source>
</evidence>
<comment type="catalytic activity">
    <reaction evidence="3">
        <text>(2S,6S)-2,6-diaminopimelate = meso-2,6-diaminopimelate</text>
        <dbReference type="Rhea" id="RHEA:15393"/>
        <dbReference type="ChEBI" id="CHEBI:57609"/>
        <dbReference type="ChEBI" id="CHEBI:57791"/>
        <dbReference type="EC" id="5.1.1.7"/>
    </reaction>
</comment>
<comment type="subcellular location">
    <subcellularLocation>
        <location evidence="3">Cytoplasm</location>
    </subcellularLocation>
</comment>
<comment type="similarity">
    <text evidence="1 3">Belongs to the diaminopimelate epimerase family.</text>
</comment>
<dbReference type="EMBL" id="PQAP01000006">
    <property type="protein sequence ID" value="PWB75940.1"/>
    <property type="molecule type" value="Genomic_DNA"/>
</dbReference>
<dbReference type="EC" id="5.1.1.7" evidence="3 4"/>
<dbReference type="NCBIfam" id="TIGR00652">
    <property type="entry name" value="DapF"/>
    <property type="match status" value="1"/>
</dbReference>
<accession>A0A855XB41</accession>
<dbReference type="GO" id="GO:0008837">
    <property type="term" value="F:diaminopimelate epimerase activity"/>
    <property type="evidence" value="ECO:0007669"/>
    <property type="project" value="UniProtKB-UniRule"/>
</dbReference>
<evidence type="ECO:0000256" key="2">
    <source>
        <dbReference type="ARBA" id="ARBA00023235"/>
    </source>
</evidence>
<dbReference type="SUPFAM" id="SSF54506">
    <property type="entry name" value="Diaminopimelate epimerase-like"/>
    <property type="match status" value="2"/>
</dbReference>
<evidence type="ECO:0000256" key="4">
    <source>
        <dbReference type="NCBIfam" id="TIGR00652"/>
    </source>
</evidence>
<dbReference type="InterPro" id="IPR001653">
    <property type="entry name" value="DAP_epimerase_DapF"/>
</dbReference>
<dbReference type="PANTHER" id="PTHR31689">
    <property type="entry name" value="DIAMINOPIMELATE EPIMERASE, CHLOROPLASTIC"/>
    <property type="match status" value="1"/>
</dbReference>
<organism evidence="5 6">
    <name type="scientific">candidate division GN15 bacterium</name>
    <dbReference type="NCBI Taxonomy" id="2072418"/>
    <lineage>
        <taxon>Bacteria</taxon>
        <taxon>candidate division GN15</taxon>
    </lineage>
</organism>
<evidence type="ECO:0000313" key="6">
    <source>
        <dbReference type="Proteomes" id="UP000250918"/>
    </source>
</evidence>
<name>A0A855XB41_9BACT</name>
<keyword evidence="2 3" id="KW-0413">Isomerase</keyword>
<dbReference type="HAMAP" id="MF_00197">
    <property type="entry name" value="DAP_epimerase"/>
    <property type="match status" value="1"/>
</dbReference>
<dbReference type="GO" id="GO:0005829">
    <property type="term" value="C:cytosol"/>
    <property type="evidence" value="ECO:0007669"/>
    <property type="project" value="TreeGrafter"/>
</dbReference>
<comment type="function">
    <text evidence="3">Catalyzes the stereoinversion of LL-2,6-diaminopimelate (L,L-DAP) to meso-diaminopimelate (meso-DAP), a precursor of L-lysine and an essential component of the bacterial peptidoglycan.</text>
</comment>
<comment type="pathway">
    <text evidence="3">Amino-acid biosynthesis; L-lysine biosynthesis via DAP pathway; DL-2,6-diaminopimelate from LL-2,6-diaminopimelate: step 1/1.</text>
</comment>
<feature type="binding site" evidence="3">
    <location>
        <position position="195"/>
    </location>
    <ligand>
        <name>substrate</name>
    </ligand>
</feature>
<feature type="binding site" evidence="3">
    <location>
        <begin position="223"/>
        <end position="224"/>
    </location>
    <ligand>
        <name>substrate</name>
    </ligand>
</feature>
<dbReference type="Proteomes" id="UP000250918">
    <property type="component" value="Unassembled WGS sequence"/>
</dbReference>